<feature type="transmembrane region" description="Helical" evidence="14">
    <location>
        <begin position="588"/>
        <end position="607"/>
    </location>
</feature>
<keyword evidence="12 14" id="KW-0472">Membrane</keyword>
<reference evidence="17 19" key="1">
    <citation type="journal article" date="2012" name="Nature">
        <title>Algal genomes reveal evolutionary mosaicism and the fate of nucleomorphs.</title>
        <authorList>
            <consortium name="DOE Joint Genome Institute"/>
            <person name="Curtis B.A."/>
            <person name="Tanifuji G."/>
            <person name="Burki F."/>
            <person name="Gruber A."/>
            <person name="Irimia M."/>
            <person name="Maruyama S."/>
            <person name="Arias M.C."/>
            <person name="Ball S.G."/>
            <person name="Gile G.H."/>
            <person name="Hirakawa Y."/>
            <person name="Hopkins J.F."/>
            <person name="Kuo A."/>
            <person name="Rensing S.A."/>
            <person name="Schmutz J."/>
            <person name="Symeonidi A."/>
            <person name="Elias M."/>
            <person name="Eveleigh R.J."/>
            <person name="Herman E.K."/>
            <person name="Klute M.J."/>
            <person name="Nakayama T."/>
            <person name="Obornik M."/>
            <person name="Reyes-Prieto A."/>
            <person name="Armbrust E.V."/>
            <person name="Aves S.J."/>
            <person name="Beiko R.G."/>
            <person name="Coutinho P."/>
            <person name="Dacks J.B."/>
            <person name="Durnford D.G."/>
            <person name="Fast N.M."/>
            <person name="Green B.R."/>
            <person name="Grisdale C.J."/>
            <person name="Hempel F."/>
            <person name="Henrissat B."/>
            <person name="Hoppner M.P."/>
            <person name="Ishida K."/>
            <person name="Kim E."/>
            <person name="Koreny L."/>
            <person name="Kroth P.G."/>
            <person name="Liu Y."/>
            <person name="Malik S.B."/>
            <person name="Maier U.G."/>
            <person name="McRose D."/>
            <person name="Mock T."/>
            <person name="Neilson J.A."/>
            <person name="Onodera N.T."/>
            <person name="Poole A.M."/>
            <person name="Pritham E.J."/>
            <person name="Richards T.A."/>
            <person name="Rocap G."/>
            <person name="Roy S.W."/>
            <person name="Sarai C."/>
            <person name="Schaack S."/>
            <person name="Shirato S."/>
            <person name="Slamovits C.H."/>
            <person name="Spencer D.F."/>
            <person name="Suzuki S."/>
            <person name="Worden A.Z."/>
            <person name="Zauner S."/>
            <person name="Barry K."/>
            <person name="Bell C."/>
            <person name="Bharti A.K."/>
            <person name="Crow J.A."/>
            <person name="Grimwood J."/>
            <person name="Kramer R."/>
            <person name="Lindquist E."/>
            <person name="Lucas S."/>
            <person name="Salamov A."/>
            <person name="McFadden G.I."/>
            <person name="Lane C.E."/>
            <person name="Keeling P.J."/>
            <person name="Gray M.W."/>
            <person name="Grigoriev I.V."/>
            <person name="Archibald J.M."/>
        </authorList>
    </citation>
    <scope>NUCLEOTIDE SEQUENCE</scope>
    <source>
        <strain evidence="17 19">CCMP2712</strain>
    </source>
</reference>
<evidence type="ECO:0000256" key="13">
    <source>
        <dbReference type="ARBA" id="ARBA00023180"/>
    </source>
</evidence>
<dbReference type="Pfam" id="PF22248">
    <property type="entry name" value="ERMP1_C"/>
    <property type="match status" value="1"/>
</dbReference>
<evidence type="ECO:0000256" key="6">
    <source>
        <dbReference type="ARBA" id="ARBA00022723"/>
    </source>
</evidence>
<keyword evidence="7" id="KW-0378">Hydrolase</keyword>
<dbReference type="InterPro" id="IPR053973">
    <property type="entry name" value="ERMP1-like_C"/>
</dbReference>
<dbReference type="GO" id="GO:0005789">
    <property type="term" value="C:endoplasmic reticulum membrane"/>
    <property type="evidence" value="ECO:0007669"/>
    <property type="project" value="UniProtKB-SubCell"/>
</dbReference>
<reference evidence="18" key="3">
    <citation type="submission" date="2016-03" db="UniProtKB">
        <authorList>
            <consortium name="EnsemblProtists"/>
        </authorList>
    </citation>
    <scope>IDENTIFICATION</scope>
</reference>
<sequence>MFRARGKKAKAVETHKDVTRVIRENKIKSRSSLATWLFLVLLFASSIVVVFVADKMQSEYFNEDNESPDGFNRTYAVKSMEHIKQLSAIGVRMIGSLQNEKVARDYLVQSLLAIRANSNSSMLVEVATQQTSGRFDTDFLGGLKNVYSNVTNVLCRISPRADKMSRAHSLLLNSHFDTSIGTRGAGDDLSQVGVMLGLAELVASGRHSMSHALLFLFNGAEESNWLAAHGFIVNSSPISYETPSREAEEFTNWADSVKAVINLEAIGSGGRELLTRTTSKASPLINAYKDLVGNVIADEIFRSKIFPGETDLSVFRDFGKIPGLDIIFVENGYGYHAAEDKLERLKEYNLGREGKHLYRLCMNLANTKDLATLQKLNGTEHNKNDDVFFDFLGVHLFWYSADFAFFLNIGVAASMLLWILDKRGSLFLLRHVGNAMVRFIVIIFASVVIGVVMMSWSPLSWYSDPQHAMLLFLPPALASALLVHSMANSASSSILGGAAFLSIGQAAMTLLDFNVSFFLLFTVCCLPPVLYWVEVMRTVLAIFLPVMGRCGMILKPDVFISAIVGFFVAILTLIPCSALGGLRSSPKQTRLIGLVLLLFTGYQVIVSKEKSPYSRERPKRLFVQHVERRAPPISESRKLKVTVTKETGSSQGRKFSLSLDGPSHMALIIHDPNHQISAWNLNTLSTDAGSNEVATRRKDSSYFIYFASGLAAPSTGLHPWRIWVEVRGEAAVHVAAFGHYLLFDNNGETDLSGCSFSEEASNFASLLPHYLKPICFYDVLYNFTL</sequence>
<keyword evidence="9" id="KW-0862">Zinc</keyword>
<dbReference type="GO" id="GO:0008235">
    <property type="term" value="F:metalloexopeptidase activity"/>
    <property type="evidence" value="ECO:0007669"/>
    <property type="project" value="InterPro"/>
</dbReference>
<dbReference type="FunFam" id="3.40.630.10:FF:000008">
    <property type="entry name" value="Endoplasmic reticulum metallopeptidase 1"/>
    <property type="match status" value="1"/>
</dbReference>
<dbReference type="HOGENOM" id="CLU_007536_2_0_1"/>
<dbReference type="Gene3D" id="3.40.630.10">
    <property type="entry name" value="Zn peptidases"/>
    <property type="match status" value="1"/>
</dbReference>
<comment type="subcellular location">
    <subcellularLocation>
        <location evidence="2">Endoplasmic reticulum membrane</location>
        <topology evidence="2">Multi-pass membrane protein</topology>
    </subcellularLocation>
</comment>
<evidence type="ECO:0000256" key="12">
    <source>
        <dbReference type="ARBA" id="ARBA00023136"/>
    </source>
</evidence>
<dbReference type="EnsemblProtists" id="EKX52422">
    <property type="protein sequence ID" value="EKX52422"/>
    <property type="gene ID" value="GUITHDRAFT_161183"/>
</dbReference>
<evidence type="ECO:0000259" key="15">
    <source>
        <dbReference type="Pfam" id="PF04389"/>
    </source>
</evidence>
<comment type="cofactor">
    <cofactor evidence="1">
        <name>Zn(2+)</name>
        <dbReference type="ChEBI" id="CHEBI:29105"/>
    </cofactor>
</comment>
<dbReference type="PANTHER" id="PTHR12147">
    <property type="entry name" value="METALLOPEPTIDASE M28 FAMILY MEMBER"/>
    <property type="match status" value="1"/>
</dbReference>
<feature type="domain" description="Peptidase M28" evidence="15">
    <location>
        <begin position="152"/>
        <end position="352"/>
    </location>
</feature>
<evidence type="ECO:0000256" key="11">
    <source>
        <dbReference type="ARBA" id="ARBA00023049"/>
    </source>
</evidence>
<dbReference type="OMA" id="WNNTIGA"/>
<dbReference type="EMBL" id="JH992972">
    <property type="protein sequence ID" value="EKX52422.1"/>
    <property type="molecule type" value="Genomic_DNA"/>
</dbReference>
<evidence type="ECO:0000256" key="14">
    <source>
        <dbReference type="SAM" id="Phobius"/>
    </source>
</evidence>
<keyword evidence="6" id="KW-0479">Metal-binding</keyword>
<dbReference type="STRING" id="905079.L1JVL4"/>
<dbReference type="GeneID" id="17309100"/>
<evidence type="ECO:0000256" key="5">
    <source>
        <dbReference type="ARBA" id="ARBA00022692"/>
    </source>
</evidence>
<evidence type="ECO:0000256" key="10">
    <source>
        <dbReference type="ARBA" id="ARBA00022989"/>
    </source>
</evidence>
<proteinExistence type="inferred from homology"/>
<evidence type="ECO:0000256" key="1">
    <source>
        <dbReference type="ARBA" id="ARBA00001947"/>
    </source>
</evidence>
<evidence type="ECO:0000313" key="17">
    <source>
        <dbReference type="EMBL" id="EKX52422.1"/>
    </source>
</evidence>
<feature type="transmembrane region" description="Helical" evidence="14">
    <location>
        <begin position="517"/>
        <end position="546"/>
    </location>
</feature>
<keyword evidence="10 14" id="KW-1133">Transmembrane helix</keyword>
<evidence type="ECO:0000256" key="7">
    <source>
        <dbReference type="ARBA" id="ARBA00022801"/>
    </source>
</evidence>
<feature type="transmembrane region" description="Helical" evidence="14">
    <location>
        <begin position="432"/>
        <end position="456"/>
    </location>
</feature>
<evidence type="ECO:0000256" key="3">
    <source>
        <dbReference type="ARBA" id="ARBA00010918"/>
    </source>
</evidence>
<gene>
    <name evidence="17" type="ORF">GUITHDRAFT_161183</name>
</gene>
<dbReference type="OrthoDB" id="76293at2759"/>
<keyword evidence="5 14" id="KW-0812">Transmembrane</keyword>
<dbReference type="InterPro" id="IPR007484">
    <property type="entry name" value="Peptidase_M28"/>
</dbReference>
<feature type="transmembrane region" description="Helical" evidence="14">
    <location>
        <begin position="396"/>
        <end position="420"/>
    </location>
</feature>
<comment type="similarity">
    <text evidence="3">Belongs to the peptidase M28 family.</text>
</comment>
<keyword evidence="13" id="KW-0325">Glycoprotein</keyword>
<organism evidence="17">
    <name type="scientific">Guillardia theta (strain CCMP2712)</name>
    <name type="common">Cryptophyte</name>
    <dbReference type="NCBI Taxonomy" id="905079"/>
    <lineage>
        <taxon>Eukaryota</taxon>
        <taxon>Cryptophyceae</taxon>
        <taxon>Pyrenomonadales</taxon>
        <taxon>Geminigeraceae</taxon>
        <taxon>Guillardia</taxon>
    </lineage>
</organism>
<dbReference type="eggNOG" id="KOG2194">
    <property type="taxonomic scope" value="Eukaryota"/>
</dbReference>
<dbReference type="SUPFAM" id="SSF53187">
    <property type="entry name" value="Zn-dependent exopeptidases"/>
    <property type="match status" value="1"/>
</dbReference>
<dbReference type="Pfam" id="PF04389">
    <property type="entry name" value="Peptidase_M28"/>
    <property type="match status" value="1"/>
</dbReference>
<dbReference type="AlphaFoldDB" id="L1JVL4"/>
<evidence type="ECO:0000256" key="8">
    <source>
        <dbReference type="ARBA" id="ARBA00022824"/>
    </source>
</evidence>
<evidence type="ECO:0000256" key="9">
    <source>
        <dbReference type="ARBA" id="ARBA00022833"/>
    </source>
</evidence>
<dbReference type="RefSeq" id="XP_005839402.1">
    <property type="nucleotide sequence ID" value="XM_005839345.1"/>
</dbReference>
<dbReference type="KEGG" id="gtt:GUITHDRAFT_161183"/>
<dbReference type="GO" id="GO:0046872">
    <property type="term" value="F:metal ion binding"/>
    <property type="evidence" value="ECO:0007669"/>
    <property type="project" value="UniProtKB-KW"/>
</dbReference>
<keyword evidence="11" id="KW-0482">Metalloprotease</keyword>
<evidence type="ECO:0000313" key="19">
    <source>
        <dbReference type="Proteomes" id="UP000011087"/>
    </source>
</evidence>
<evidence type="ECO:0000256" key="2">
    <source>
        <dbReference type="ARBA" id="ARBA00004477"/>
    </source>
</evidence>
<feature type="transmembrane region" description="Helical" evidence="14">
    <location>
        <begin position="558"/>
        <end position="582"/>
    </location>
</feature>
<dbReference type="GO" id="GO:0006508">
    <property type="term" value="P:proteolysis"/>
    <property type="evidence" value="ECO:0007669"/>
    <property type="project" value="UniProtKB-KW"/>
</dbReference>
<accession>L1JVL4</accession>
<keyword evidence="8" id="KW-0256">Endoplasmic reticulum</keyword>
<feature type="transmembrane region" description="Helical" evidence="14">
    <location>
        <begin position="33"/>
        <end position="53"/>
    </location>
</feature>
<feature type="domain" description="Endoplasmic reticulum metallopeptidase 1-like C-terminal" evidence="16">
    <location>
        <begin position="627"/>
        <end position="770"/>
    </location>
</feature>
<name>L1JVL4_GUITC</name>
<dbReference type="Proteomes" id="UP000011087">
    <property type="component" value="Unassembled WGS sequence"/>
</dbReference>
<dbReference type="PANTHER" id="PTHR12147:SF22">
    <property type="entry name" value="ENDOPLASMIC RETICULUM METALLOPEPTIDASE 1"/>
    <property type="match status" value="1"/>
</dbReference>
<keyword evidence="4" id="KW-0645">Protease</keyword>
<dbReference type="InterPro" id="IPR045175">
    <property type="entry name" value="M28_fam"/>
</dbReference>
<protein>
    <submittedName>
        <fullName evidence="17 18">Uncharacterized protein</fullName>
    </submittedName>
</protein>
<evidence type="ECO:0000313" key="18">
    <source>
        <dbReference type="EnsemblProtists" id="EKX52422"/>
    </source>
</evidence>
<evidence type="ECO:0000259" key="16">
    <source>
        <dbReference type="Pfam" id="PF22248"/>
    </source>
</evidence>
<evidence type="ECO:0000256" key="4">
    <source>
        <dbReference type="ARBA" id="ARBA00022670"/>
    </source>
</evidence>
<keyword evidence="19" id="KW-1185">Reference proteome</keyword>
<dbReference type="PaxDb" id="55529-EKX52422"/>
<reference evidence="19" key="2">
    <citation type="submission" date="2012-11" db="EMBL/GenBank/DDBJ databases">
        <authorList>
            <person name="Kuo A."/>
            <person name="Curtis B.A."/>
            <person name="Tanifuji G."/>
            <person name="Burki F."/>
            <person name="Gruber A."/>
            <person name="Irimia M."/>
            <person name="Maruyama S."/>
            <person name="Arias M.C."/>
            <person name="Ball S.G."/>
            <person name="Gile G.H."/>
            <person name="Hirakawa Y."/>
            <person name="Hopkins J.F."/>
            <person name="Rensing S.A."/>
            <person name="Schmutz J."/>
            <person name="Symeonidi A."/>
            <person name="Elias M."/>
            <person name="Eveleigh R.J."/>
            <person name="Herman E.K."/>
            <person name="Klute M.J."/>
            <person name="Nakayama T."/>
            <person name="Obornik M."/>
            <person name="Reyes-Prieto A."/>
            <person name="Armbrust E.V."/>
            <person name="Aves S.J."/>
            <person name="Beiko R.G."/>
            <person name="Coutinho P."/>
            <person name="Dacks J.B."/>
            <person name="Durnford D.G."/>
            <person name="Fast N.M."/>
            <person name="Green B.R."/>
            <person name="Grisdale C."/>
            <person name="Hempe F."/>
            <person name="Henrissat B."/>
            <person name="Hoppner M.P."/>
            <person name="Ishida K.-I."/>
            <person name="Kim E."/>
            <person name="Koreny L."/>
            <person name="Kroth P.G."/>
            <person name="Liu Y."/>
            <person name="Malik S.-B."/>
            <person name="Maier U.G."/>
            <person name="McRose D."/>
            <person name="Mock T."/>
            <person name="Neilson J.A."/>
            <person name="Onodera N.T."/>
            <person name="Poole A.M."/>
            <person name="Pritham E.J."/>
            <person name="Richards T.A."/>
            <person name="Rocap G."/>
            <person name="Roy S.W."/>
            <person name="Sarai C."/>
            <person name="Schaack S."/>
            <person name="Shirato S."/>
            <person name="Slamovits C.H."/>
            <person name="Spencer D.F."/>
            <person name="Suzuki S."/>
            <person name="Worden A.Z."/>
            <person name="Zauner S."/>
            <person name="Barry K."/>
            <person name="Bell C."/>
            <person name="Bharti A.K."/>
            <person name="Crow J.A."/>
            <person name="Grimwood J."/>
            <person name="Kramer R."/>
            <person name="Lindquist E."/>
            <person name="Lucas S."/>
            <person name="Salamov A."/>
            <person name="McFadden G.I."/>
            <person name="Lane C.E."/>
            <person name="Keeling P.J."/>
            <person name="Gray M.W."/>
            <person name="Grigoriev I.V."/>
            <person name="Archibald J.M."/>
        </authorList>
    </citation>
    <scope>NUCLEOTIDE SEQUENCE</scope>
    <source>
        <strain evidence="19">CCMP2712</strain>
    </source>
</reference>